<dbReference type="SUPFAM" id="SSF53850">
    <property type="entry name" value="Periplasmic binding protein-like II"/>
    <property type="match status" value="1"/>
</dbReference>
<dbReference type="InterPro" id="IPR036388">
    <property type="entry name" value="WH-like_DNA-bd_sf"/>
</dbReference>
<feature type="domain" description="HTH lysR-type" evidence="5">
    <location>
        <begin position="47"/>
        <end position="104"/>
    </location>
</feature>
<dbReference type="GO" id="GO:0003677">
    <property type="term" value="F:DNA binding"/>
    <property type="evidence" value="ECO:0007669"/>
    <property type="project" value="UniProtKB-KW"/>
</dbReference>
<reference evidence="6 7" key="1">
    <citation type="submission" date="2017-06" db="EMBL/GenBank/DDBJ databases">
        <authorList>
            <person name="Kim H.J."/>
            <person name="Triplett B.A."/>
        </authorList>
    </citation>
    <scope>NUCLEOTIDE SEQUENCE [LARGE SCALE GENOMIC DNA]</scope>
    <source>
        <strain evidence="6 7">CGMCC 4.2132</strain>
    </source>
</reference>
<organism evidence="6 7">
    <name type="scientific">Streptosporangium subroseum</name>
    <dbReference type="NCBI Taxonomy" id="106412"/>
    <lineage>
        <taxon>Bacteria</taxon>
        <taxon>Bacillati</taxon>
        <taxon>Actinomycetota</taxon>
        <taxon>Actinomycetes</taxon>
        <taxon>Streptosporangiales</taxon>
        <taxon>Streptosporangiaceae</taxon>
        <taxon>Streptosporangium</taxon>
    </lineage>
</organism>
<keyword evidence="2" id="KW-0805">Transcription regulation</keyword>
<dbReference type="InterPro" id="IPR036390">
    <property type="entry name" value="WH_DNA-bd_sf"/>
</dbReference>
<protein>
    <submittedName>
        <fullName evidence="6">DNA-binding transcriptional regulator, LysR family</fullName>
    </submittedName>
</protein>
<dbReference type="AlphaFoldDB" id="A0A239P8Z8"/>
<keyword evidence="3 6" id="KW-0238">DNA-binding</keyword>
<evidence type="ECO:0000256" key="3">
    <source>
        <dbReference type="ARBA" id="ARBA00023125"/>
    </source>
</evidence>
<dbReference type="CDD" id="cd08414">
    <property type="entry name" value="PBP2_LTTR_aromatics_like"/>
    <property type="match status" value="1"/>
</dbReference>
<evidence type="ECO:0000313" key="6">
    <source>
        <dbReference type="EMBL" id="SNT63353.1"/>
    </source>
</evidence>
<dbReference type="GO" id="GO:0003700">
    <property type="term" value="F:DNA-binding transcription factor activity"/>
    <property type="evidence" value="ECO:0007669"/>
    <property type="project" value="InterPro"/>
</dbReference>
<dbReference type="Pfam" id="PF00126">
    <property type="entry name" value="HTH_1"/>
    <property type="match status" value="1"/>
</dbReference>
<evidence type="ECO:0000256" key="1">
    <source>
        <dbReference type="ARBA" id="ARBA00009437"/>
    </source>
</evidence>
<dbReference type="InterPro" id="IPR000847">
    <property type="entry name" value="LysR_HTH_N"/>
</dbReference>
<proteinExistence type="inferred from homology"/>
<dbReference type="EMBL" id="FZOD01000100">
    <property type="protein sequence ID" value="SNT63353.1"/>
    <property type="molecule type" value="Genomic_DNA"/>
</dbReference>
<dbReference type="FunFam" id="1.10.10.10:FF:000001">
    <property type="entry name" value="LysR family transcriptional regulator"/>
    <property type="match status" value="1"/>
</dbReference>
<dbReference type="GO" id="GO:0032993">
    <property type="term" value="C:protein-DNA complex"/>
    <property type="evidence" value="ECO:0007669"/>
    <property type="project" value="TreeGrafter"/>
</dbReference>
<dbReference type="InterPro" id="IPR005119">
    <property type="entry name" value="LysR_subst-bd"/>
</dbReference>
<accession>A0A239P8Z8</accession>
<evidence type="ECO:0000256" key="2">
    <source>
        <dbReference type="ARBA" id="ARBA00023015"/>
    </source>
</evidence>
<dbReference type="Proteomes" id="UP000198282">
    <property type="component" value="Unassembled WGS sequence"/>
</dbReference>
<dbReference type="PANTHER" id="PTHR30346:SF0">
    <property type="entry name" value="HCA OPERON TRANSCRIPTIONAL ACTIVATOR HCAR"/>
    <property type="match status" value="1"/>
</dbReference>
<evidence type="ECO:0000256" key="4">
    <source>
        <dbReference type="ARBA" id="ARBA00023163"/>
    </source>
</evidence>
<dbReference type="SUPFAM" id="SSF46785">
    <property type="entry name" value="Winged helix' DNA-binding domain"/>
    <property type="match status" value="1"/>
</dbReference>
<dbReference type="PRINTS" id="PR00039">
    <property type="entry name" value="HTHLYSR"/>
</dbReference>
<dbReference type="PROSITE" id="PS50931">
    <property type="entry name" value="HTH_LYSR"/>
    <property type="match status" value="1"/>
</dbReference>
<keyword evidence="7" id="KW-1185">Reference proteome</keyword>
<comment type="similarity">
    <text evidence="1">Belongs to the LysR transcriptional regulatory family.</text>
</comment>
<name>A0A239P8Z8_9ACTN</name>
<dbReference type="Gene3D" id="3.40.190.10">
    <property type="entry name" value="Periplasmic binding protein-like II"/>
    <property type="match status" value="2"/>
</dbReference>
<gene>
    <name evidence="6" type="ORF">SAMN05216276_11005</name>
</gene>
<dbReference type="Gene3D" id="1.10.10.10">
    <property type="entry name" value="Winged helix-like DNA-binding domain superfamily/Winged helix DNA-binding domain"/>
    <property type="match status" value="1"/>
</dbReference>
<keyword evidence="4" id="KW-0804">Transcription</keyword>
<dbReference type="Pfam" id="PF03466">
    <property type="entry name" value="LysR_substrate"/>
    <property type="match status" value="1"/>
</dbReference>
<dbReference type="PANTHER" id="PTHR30346">
    <property type="entry name" value="TRANSCRIPTIONAL DUAL REGULATOR HCAR-RELATED"/>
    <property type="match status" value="1"/>
</dbReference>
<evidence type="ECO:0000259" key="5">
    <source>
        <dbReference type="PROSITE" id="PS50931"/>
    </source>
</evidence>
<evidence type="ECO:0000313" key="7">
    <source>
        <dbReference type="Proteomes" id="UP000198282"/>
    </source>
</evidence>
<sequence length="356" mass="39290">MGSPYIPDARNAVCRSPIANPGRVIAAVYHPGIGSVRDEFYRGRVDESLRLVRYFLAVAEELHFRRAAARLFVSQPTLSDQIHRLEQHLGVRLFERTGRGVILTPAGKEFEGEARTVLAAWEQAVVVTRRVAEERAQTFVIGFVANAAAELTPLITRRFRDHHGGVSVEMHQYDFREPLAGLGTGHVDVALTRPPLGHIPWLHTETLFTEPRVLVVSAANPLAGRDVVSVEDVLDEPFVAWKAPEPCRDFWLALDQRKGNPVRIGREVVTVDECLESILMDAGVAFAQASSQRFHARPGLAFVPTTGLPPTSVVVAWRADHETPLVRDFVRVAREIAEIDGSRMSAPGGGWRSPAS</sequence>